<dbReference type="RefSeq" id="WP_212141883.1">
    <property type="nucleotide sequence ID" value="NZ_JAGSSW010000003.1"/>
</dbReference>
<accession>A0ABS5HHU7</accession>
<sequence length="175" mass="19882">MADENIYEDNEDSNVILPEDENPLRNEIKTSTTIKINLSGTATLLELNHAKTRFYTVADMVSDSEGLVHSGFVYSAANYAALLAINEEFCVTISSRINFFAPVKLGDIVDFDATARFEESRKREVRVVGKCKDIKIFEGIFQLVVLDEHIFFAQQKNIQREATIRRAKESEKQNK</sequence>
<dbReference type="Gene3D" id="3.10.129.10">
    <property type="entry name" value="Hotdog Thioesterase"/>
    <property type="match status" value="1"/>
</dbReference>
<reference evidence="2 3" key="1">
    <citation type="submission" date="2021-04" db="EMBL/GenBank/DDBJ databases">
        <title>Molecular and phenotypic characterization and identification of bacterial isolates recovered from the Anatolian ground squirrels (Spermophilus xanthoprymnus) and which have the potential to form a new species in the Campylobacter genus.</title>
        <authorList>
            <person name="Aydin F."/>
            <person name="Abay S."/>
            <person name="Kayman T."/>
            <person name="Karakaya E."/>
            <person name="Mustak H.K."/>
            <person name="Mustak I.B."/>
            <person name="Bilgin N."/>
            <person name="Duzler A."/>
            <person name="Sahin O."/>
            <person name="Guran O."/>
            <person name="Saticioglu I.B."/>
        </authorList>
    </citation>
    <scope>NUCLEOTIDE SEQUENCE [LARGE SCALE GENOMIC DNA]</scope>
    <source>
        <strain evidence="3">faydin-G24</strain>
    </source>
</reference>
<name>A0ABS5HHU7_9BACT</name>
<dbReference type="InterPro" id="IPR006683">
    <property type="entry name" value="Thioestr_dom"/>
</dbReference>
<evidence type="ECO:0000313" key="2">
    <source>
        <dbReference type="EMBL" id="MBR8463844.1"/>
    </source>
</evidence>
<evidence type="ECO:0000313" key="3">
    <source>
        <dbReference type="Proteomes" id="UP000682951"/>
    </source>
</evidence>
<gene>
    <name evidence="2" type="ORF">KDD93_04540</name>
</gene>
<comment type="caution">
    <text evidence="2">The sequence shown here is derived from an EMBL/GenBank/DDBJ whole genome shotgun (WGS) entry which is preliminary data.</text>
</comment>
<dbReference type="Pfam" id="PF03061">
    <property type="entry name" value="4HBT"/>
    <property type="match status" value="1"/>
</dbReference>
<protein>
    <submittedName>
        <fullName evidence="2">PaaI family thioesterase</fullName>
    </submittedName>
</protein>
<proteinExistence type="predicted"/>
<dbReference type="EMBL" id="JAGSSW010000003">
    <property type="protein sequence ID" value="MBR8463844.1"/>
    <property type="molecule type" value="Genomic_DNA"/>
</dbReference>
<organism evidence="2 3">
    <name type="scientific">Campylobacter anatolicus</name>
    <dbReference type="NCBI Taxonomy" id="2829105"/>
    <lineage>
        <taxon>Bacteria</taxon>
        <taxon>Pseudomonadati</taxon>
        <taxon>Campylobacterota</taxon>
        <taxon>Epsilonproteobacteria</taxon>
        <taxon>Campylobacterales</taxon>
        <taxon>Campylobacteraceae</taxon>
        <taxon>Campylobacter</taxon>
    </lineage>
</organism>
<dbReference type="Proteomes" id="UP000682951">
    <property type="component" value="Unassembled WGS sequence"/>
</dbReference>
<dbReference type="SUPFAM" id="SSF54637">
    <property type="entry name" value="Thioesterase/thiol ester dehydrase-isomerase"/>
    <property type="match status" value="1"/>
</dbReference>
<evidence type="ECO:0000259" key="1">
    <source>
        <dbReference type="Pfam" id="PF03061"/>
    </source>
</evidence>
<keyword evidence="3" id="KW-1185">Reference proteome</keyword>
<dbReference type="InterPro" id="IPR029069">
    <property type="entry name" value="HotDog_dom_sf"/>
</dbReference>
<feature type="domain" description="Thioesterase" evidence="1">
    <location>
        <begin position="67"/>
        <end position="121"/>
    </location>
</feature>